<proteinExistence type="predicted"/>
<organism evidence="2 3">
    <name type="scientific">Acaulospora morrowiae</name>
    <dbReference type="NCBI Taxonomy" id="94023"/>
    <lineage>
        <taxon>Eukaryota</taxon>
        <taxon>Fungi</taxon>
        <taxon>Fungi incertae sedis</taxon>
        <taxon>Mucoromycota</taxon>
        <taxon>Glomeromycotina</taxon>
        <taxon>Glomeromycetes</taxon>
        <taxon>Diversisporales</taxon>
        <taxon>Acaulosporaceae</taxon>
        <taxon>Acaulospora</taxon>
    </lineage>
</organism>
<keyword evidence="3" id="KW-1185">Reference proteome</keyword>
<reference evidence="2" key="1">
    <citation type="submission" date="2021-06" db="EMBL/GenBank/DDBJ databases">
        <authorList>
            <person name="Kallberg Y."/>
            <person name="Tangrot J."/>
            <person name="Rosling A."/>
        </authorList>
    </citation>
    <scope>NUCLEOTIDE SEQUENCE</scope>
    <source>
        <strain evidence="2">CL551</strain>
    </source>
</reference>
<evidence type="ECO:0000313" key="2">
    <source>
        <dbReference type="EMBL" id="CAG8530156.1"/>
    </source>
</evidence>
<feature type="compositionally biased region" description="Polar residues" evidence="1">
    <location>
        <begin position="172"/>
        <end position="193"/>
    </location>
</feature>
<dbReference type="AlphaFoldDB" id="A0A9N9AF26"/>
<dbReference type="EMBL" id="CAJVPV010002573">
    <property type="protein sequence ID" value="CAG8530156.1"/>
    <property type="molecule type" value="Genomic_DNA"/>
</dbReference>
<feature type="region of interest" description="Disordered" evidence="1">
    <location>
        <begin position="374"/>
        <end position="398"/>
    </location>
</feature>
<protein>
    <submittedName>
        <fullName evidence="2">4388_t:CDS:1</fullName>
    </submittedName>
</protein>
<sequence length="398" mass="46013">MSAKRLLTTVLSGQTEASFSPPPLVRKLRKKDYKKLLTAEFRKENERRREESLRRKAQGKKEMNKGQDLLDPKVSKTGATHSILPTRMRDRLPKSTLRPTPVKKVKDPSEERIIFVDGTKKTVPIINQPKASKSYRYNDMKRYRDELKLRRYEFKLELGLAASRDSDKRSKVNSGETASSFNNDDLDSTVINRSTDSQTSDDTTISKAPEDLLRNQRMLHEKMRAEREARFKKIKETSEILSLTSSQPFTPEGYKDRKKEIGLDKYEAYQSMKRQDRLNYLINLYHSASDFVTLNNLDERIEEAFNKKRIYANTLDDMRINYKEMGGVGIEEVEKRLTQISDILEGTSRGRPGLDVIKSFDPSIKLIEVETKEDNEVQSIEIHESTTNSSLEEEGMDK</sequence>
<accession>A0A9N9AF26</accession>
<gene>
    <name evidence="2" type="ORF">AMORRO_LOCUS4633</name>
</gene>
<name>A0A9N9AF26_9GLOM</name>
<feature type="compositionally biased region" description="Basic and acidic residues" evidence="1">
    <location>
        <begin position="40"/>
        <end position="74"/>
    </location>
</feature>
<comment type="caution">
    <text evidence="2">The sequence shown here is derived from an EMBL/GenBank/DDBJ whole genome shotgun (WGS) entry which is preliminary data.</text>
</comment>
<feature type="region of interest" description="Disordered" evidence="1">
    <location>
        <begin position="163"/>
        <end position="210"/>
    </location>
</feature>
<feature type="compositionally biased region" description="Low complexity" evidence="1">
    <location>
        <begin position="194"/>
        <end position="206"/>
    </location>
</feature>
<feature type="region of interest" description="Disordered" evidence="1">
    <location>
        <begin position="40"/>
        <end position="105"/>
    </location>
</feature>
<dbReference type="Proteomes" id="UP000789342">
    <property type="component" value="Unassembled WGS sequence"/>
</dbReference>
<evidence type="ECO:0000313" key="3">
    <source>
        <dbReference type="Proteomes" id="UP000789342"/>
    </source>
</evidence>
<dbReference type="OrthoDB" id="5597211at2759"/>
<evidence type="ECO:0000256" key="1">
    <source>
        <dbReference type="SAM" id="MobiDB-lite"/>
    </source>
</evidence>